<dbReference type="InterPro" id="IPR011009">
    <property type="entry name" value="Kinase-like_dom_sf"/>
</dbReference>
<accession>A0A194VGM6</accession>
<evidence type="ECO:0000313" key="2">
    <source>
        <dbReference type="EMBL" id="KUI63023.1"/>
    </source>
</evidence>
<sequence length="566" mass="64326">MNITITPSIDEHVKMALEAYQTDDGTGPEIIQQTIVNTWVGTFIYQFFIKDAHLRQSVIDFVRKHRPGTNPRLGNPYRYGSYNFNIEIVFDDGIALFRFPIPGVVVYPDDKVKAEVATIRYVADHTSIPVPHIYHWGTAGENPTGLHVPFIIMAHIPHTTTVGQALEDPDFTIPSVPDSEKREYFYQQMAEISLQLYNLTSDRVGSLGILENGDYAVTSAPFSHNIAYQAVNCSVPVTVLPPPDKTYSSSKEYFADAANIEVAGLLFMNEKFVESATDCRNKYVVRCLLRDIVRRRQNNTGESDQSSASTKGQTDQPHETFRLWGDDLRPENVLLDENGVVVGVVDWEYTYFAPETYSVNTPWWLLFEGMEDSTDEDPEPGTSDQEKLSHDAENAGDKQSDGNNGSLQEHWDELVRTYLRALEKAEEKLQSKQQARPLGKYLCSGSSNSQAVAAPIAAQLPLSRLMRYRWNEDRKEHALTTSISQGFLLDKFFWDYIDESYWGHNSMGGHEGRLELLNAPSRMLMDWFIYRRVEEMQAWDPKTLLDQVLEQMDGKSSVLVVYNNSR</sequence>
<name>A0A194VGM6_CYTMA</name>
<organism evidence="2 3">
    <name type="scientific">Cytospora mali</name>
    <name type="common">Apple Valsa canker fungus</name>
    <name type="synonym">Valsa mali</name>
    <dbReference type="NCBI Taxonomy" id="578113"/>
    <lineage>
        <taxon>Eukaryota</taxon>
        <taxon>Fungi</taxon>
        <taxon>Dikarya</taxon>
        <taxon>Ascomycota</taxon>
        <taxon>Pezizomycotina</taxon>
        <taxon>Sordariomycetes</taxon>
        <taxon>Sordariomycetidae</taxon>
        <taxon>Diaporthales</taxon>
        <taxon>Cytosporaceae</taxon>
        <taxon>Cytospora</taxon>
    </lineage>
</organism>
<dbReference type="PANTHER" id="PTHR21310:SF37">
    <property type="entry name" value="AMINOGLYCOSIDE PHOSPHOTRANSFERASE DOMAIN-CONTAINING PROTEIN"/>
    <property type="match status" value="1"/>
</dbReference>
<dbReference type="STRING" id="694573.A0A194VGM6"/>
<feature type="region of interest" description="Disordered" evidence="1">
    <location>
        <begin position="298"/>
        <end position="318"/>
    </location>
</feature>
<gene>
    <name evidence="2" type="ORF">VP1G_10149</name>
</gene>
<feature type="compositionally biased region" description="Basic and acidic residues" evidence="1">
    <location>
        <begin position="384"/>
        <end position="400"/>
    </location>
</feature>
<dbReference type="SUPFAM" id="SSF56112">
    <property type="entry name" value="Protein kinase-like (PK-like)"/>
    <property type="match status" value="1"/>
</dbReference>
<proteinExistence type="predicted"/>
<protein>
    <submittedName>
        <fullName evidence="2">Altered inheritance of mitochondria protein 9, mitochondrial</fullName>
    </submittedName>
</protein>
<reference evidence="3" key="1">
    <citation type="submission" date="2014-12" db="EMBL/GenBank/DDBJ databases">
        <title>Genome Sequence of Valsa Canker Pathogens Uncovers a Specific Adaption of Colonization on Woody Bark.</title>
        <authorList>
            <person name="Yin Z."/>
            <person name="Liu H."/>
            <person name="Gao X."/>
            <person name="Li Z."/>
            <person name="Song N."/>
            <person name="Ke X."/>
            <person name="Dai Q."/>
            <person name="Wu Y."/>
            <person name="Sun Y."/>
            <person name="Xu J.-R."/>
            <person name="Kang Z.K."/>
            <person name="Wang L."/>
            <person name="Huang L."/>
        </authorList>
    </citation>
    <scope>NUCLEOTIDE SEQUENCE [LARGE SCALE GENOMIC DNA]</scope>
    <source>
        <strain evidence="3">SXYL134</strain>
    </source>
</reference>
<dbReference type="AlphaFoldDB" id="A0A194VGM6"/>
<feature type="compositionally biased region" description="Polar residues" evidence="1">
    <location>
        <begin position="298"/>
        <end position="315"/>
    </location>
</feature>
<dbReference type="EMBL" id="KN714852">
    <property type="protein sequence ID" value="KUI63023.1"/>
    <property type="molecule type" value="Genomic_DNA"/>
</dbReference>
<evidence type="ECO:0000313" key="3">
    <source>
        <dbReference type="Proteomes" id="UP000078576"/>
    </source>
</evidence>
<dbReference type="OrthoDB" id="5412996at2759"/>
<dbReference type="InterPro" id="IPR051678">
    <property type="entry name" value="AGP_Transferase"/>
</dbReference>
<dbReference type="Proteomes" id="UP000078576">
    <property type="component" value="Unassembled WGS sequence"/>
</dbReference>
<keyword evidence="3" id="KW-1185">Reference proteome</keyword>
<evidence type="ECO:0000256" key="1">
    <source>
        <dbReference type="SAM" id="MobiDB-lite"/>
    </source>
</evidence>
<dbReference type="PANTHER" id="PTHR21310">
    <property type="entry name" value="AMINOGLYCOSIDE PHOSPHOTRANSFERASE-RELATED-RELATED"/>
    <property type="match status" value="1"/>
</dbReference>
<feature type="region of interest" description="Disordered" evidence="1">
    <location>
        <begin position="371"/>
        <end position="407"/>
    </location>
</feature>